<dbReference type="EMBL" id="CP042906">
    <property type="protein sequence ID" value="QEX17432.1"/>
    <property type="molecule type" value="Genomic_DNA"/>
</dbReference>
<evidence type="ECO:0000256" key="1">
    <source>
        <dbReference type="ARBA" id="ARBA00010833"/>
    </source>
</evidence>
<accession>A0A5J6MIP5</accession>
<dbReference type="Gene3D" id="1.50.10.10">
    <property type="match status" value="1"/>
</dbReference>
<dbReference type="Proteomes" id="UP000326202">
    <property type="component" value="Chromosome"/>
</dbReference>
<dbReference type="RefSeq" id="WP_151177698.1">
    <property type="nucleotide sequence ID" value="NZ_CP042906.1"/>
</dbReference>
<dbReference type="InterPro" id="IPR012341">
    <property type="entry name" value="6hp_glycosidase-like_sf"/>
</dbReference>
<evidence type="ECO:0000313" key="6">
    <source>
        <dbReference type="Proteomes" id="UP000326202"/>
    </source>
</evidence>
<dbReference type="SUPFAM" id="SSF48208">
    <property type="entry name" value="Six-hairpin glycosidases"/>
    <property type="match status" value="1"/>
</dbReference>
<dbReference type="InterPro" id="IPR054491">
    <property type="entry name" value="MGH1-like_GH"/>
</dbReference>
<dbReference type="OrthoDB" id="9781878at2"/>
<evidence type="ECO:0000313" key="5">
    <source>
        <dbReference type="EMBL" id="QEX17432.1"/>
    </source>
</evidence>
<evidence type="ECO:0000256" key="3">
    <source>
        <dbReference type="ARBA" id="ARBA00023295"/>
    </source>
</evidence>
<dbReference type="AlphaFoldDB" id="A0A5J6MIP5"/>
<dbReference type="PANTHER" id="PTHR10412">
    <property type="entry name" value="MANNOSYL-OLIGOSACCHARIDE GLUCOSIDASE"/>
    <property type="match status" value="1"/>
</dbReference>
<dbReference type="InterPro" id="IPR004888">
    <property type="entry name" value="Glycoside_hydrolase_63"/>
</dbReference>
<proteinExistence type="inferred from homology"/>
<dbReference type="InterPro" id="IPR008928">
    <property type="entry name" value="6-hairpin_glycosidase_sf"/>
</dbReference>
<organism evidence="5 6">
    <name type="scientific">Hypericibacter terrae</name>
    <dbReference type="NCBI Taxonomy" id="2602015"/>
    <lineage>
        <taxon>Bacteria</taxon>
        <taxon>Pseudomonadati</taxon>
        <taxon>Pseudomonadota</taxon>
        <taxon>Alphaproteobacteria</taxon>
        <taxon>Rhodospirillales</taxon>
        <taxon>Dongiaceae</taxon>
        <taxon>Hypericibacter</taxon>
    </lineage>
</organism>
<dbReference type="GO" id="GO:0009311">
    <property type="term" value="P:oligosaccharide metabolic process"/>
    <property type="evidence" value="ECO:0007669"/>
    <property type="project" value="InterPro"/>
</dbReference>
<dbReference type="KEGG" id="htq:FRZ44_27320"/>
<sequence length="755" mass="83060">MTEKLATEKAVALARDWNSWDSVYPAEFCHLSTGVKLGVAAYAGSRNSFTRFPPGAGVTLGPRRIDGSVMTLTLRHAGTEIELAIDKPAGHLLRGRWRALKLGEWGLRFWVLLCLRWEPPGELGAVPWRYLPQSGHLVAERGTAQAMMLAQRLPLMTTFHDPVGPASGDGFAALAGELERHGYFYLASQGTGGRFAVMRFNLEEMPECRFAVGVGADPTQLARELSDTVAAAPPAVPPEPASQGSFAGALEAVRDVVGWNTVWDPINRRPYTSLSRNWVAQKFGGFGVWLDDILYHALMAGAFDGEVARENLEAVLAGSQPAGNLPCLLTGNDSWVDRSQPPIGAFIVWMIYLRLRDRGLLTLSYRRLLANHQWWWRLRDGNGDGLVEYGTSAVGNGLYRGTKLAAKDESSMDNSPVHDEARLVPETGTLDCADVGLNSLLALDGEMLARIARELGETAEAEALDRRAAGLRDRIADRLWDASRGVFANRLWSGRFVKSLAPTSFYPMIAGAARPEQAAAMVGLLQDVRKFGGSWLLPSVTRDDPAFDDNVYWRGRIWPPLNFLVWHGLRRYGFDREARGLADNGWRLFQGEWRRHRRCPENFNAVTGAAMDQPDTDSFYGWGALMPWLAAAEIADFNPWHGWEIAHEGLPLHHGPFRTPAGTATLSGQQGVMTLSLNGAPLFATNLRGRIAEIEIEARRIALTLPPLPGEGSWIEICGRDIATASIEGRRVTPAGRRVVLLPAKMPHRLEIGFA</sequence>
<keyword evidence="3" id="KW-0326">Glycosidase</keyword>
<comment type="similarity">
    <text evidence="1">Belongs to the glycosyl hydrolase 63 family.</text>
</comment>
<evidence type="ECO:0000259" key="4">
    <source>
        <dbReference type="Pfam" id="PF22422"/>
    </source>
</evidence>
<dbReference type="GO" id="GO:0004573">
    <property type="term" value="F:Glc3Man9GlcNAc2 oligosaccharide glucosidase activity"/>
    <property type="evidence" value="ECO:0007669"/>
    <property type="project" value="InterPro"/>
</dbReference>
<dbReference type="PANTHER" id="PTHR10412:SF11">
    <property type="entry name" value="MANNOSYL-OLIGOSACCHARIDE GLUCOSIDASE"/>
    <property type="match status" value="1"/>
</dbReference>
<name>A0A5J6MIP5_9PROT</name>
<keyword evidence="2" id="KW-0378">Hydrolase</keyword>
<gene>
    <name evidence="5" type="ORF">FRZ44_27320</name>
</gene>
<evidence type="ECO:0000256" key="2">
    <source>
        <dbReference type="ARBA" id="ARBA00022801"/>
    </source>
</evidence>
<protein>
    <recommendedName>
        <fullName evidence="4">Mannosylglycerate hydrolase MGH1-like glycoside hydrolase domain-containing protein</fullName>
    </recommendedName>
</protein>
<dbReference type="GO" id="GO:0006487">
    <property type="term" value="P:protein N-linked glycosylation"/>
    <property type="evidence" value="ECO:0007669"/>
    <property type="project" value="TreeGrafter"/>
</dbReference>
<feature type="domain" description="Mannosylglycerate hydrolase MGH1-like glycoside hydrolase" evidence="4">
    <location>
        <begin position="288"/>
        <end position="622"/>
    </location>
</feature>
<dbReference type="Pfam" id="PF22422">
    <property type="entry name" value="MGH1-like_GH"/>
    <property type="match status" value="1"/>
</dbReference>
<keyword evidence="6" id="KW-1185">Reference proteome</keyword>
<reference evidence="5 6" key="1">
    <citation type="submission" date="2019-08" db="EMBL/GenBank/DDBJ databases">
        <title>Hyperibacter terrae gen. nov., sp. nov. and Hyperibacter viscosus sp. nov., two new members in the family Rhodospirillaceae isolated from the rhizosphere of Hypericum perforatum.</title>
        <authorList>
            <person name="Noviana Z."/>
        </authorList>
    </citation>
    <scope>NUCLEOTIDE SEQUENCE [LARGE SCALE GENOMIC DNA]</scope>
    <source>
        <strain evidence="5 6">R5913</strain>
    </source>
</reference>